<proteinExistence type="evidence at transcript level"/>
<accession>A0A1E1XE51</accession>
<reference evidence="3" key="1">
    <citation type="journal article" date="2017" name="Front. Cell. Infect. Microbiol.">
        <title>The Distinct Transcriptional Response of the Midgut of Amblyomma sculptum and Amblyomma aureolatum Ticks to Rickettsia rickettsii Correlates to Their Differences in Susceptibility to Infection.</title>
        <authorList>
            <person name="Martins L.A."/>
            <person name="Galletti M.F.B.M."/>
            <person name="Ribeiro J.M."/>
            <person name="Fujita A."/>
            <person name="Costa F.B."/>
            <person name="Labruna M.B."/>
            <person name="Daffre S."/>
            <person name="Fogaca A.C."/>
        </authorList>
    </citation>
    <scope>NUCLEOTIDE SEQUENCE</scope>
</reference>
<feature type="region of interest" description="Disordered" evidence="2">
    <location>
        <begin position="729"/>
        <end position="752"/>
    </location>
</feature>
<organism evidence="3">
    <name type="scientific">Amblyomma aureolatum</name>
    <dbReference type="NCBI Taxonomy" id="187763"/>
    <lineage>
        <taxon>Eukaryota</taxon>
        <taxon>Metazoa</taxon>
        <taxon>Ecdysozoa</taxon>
        <taxon>Arthropoda</taxon>
        <taxon>Chelicerata</taxon>
        <taxon>Arachnida</taxon>
        <taxon>Acari</taxon>
        <taxon>Parasitiformes</taxon>
        <taxon>Ixodida</taxon>
        <taxon>Ixodoidea</taxon>
        <taxon>Ixodidae</taxon>
        <taxon>Amblyomminae</taxon>
        <taxon>Amblyomma</taxon>
    </lineage>
</organism>
<keyword evidence="1" id="KW-0175">Coiled coil</keyword>
<feature type="compositionally biased region" description="Polar residues" evidence="2">
    <location>
        <begin position="454"/>
        <end position="466"/>
    </location>
</feature>
<feature type="non-terminal residue" evidence="3">
    <location>
        <position position="1"/>
    </location>
</feature>
<feature type="compositionally biased region" description="Polar residues" evidence="2">
    <location>
        <begin position="356"/>
        <end position="379"/>
    </location>
</feature>
<evidence type="ECO:0000313" key="3">
    <source>
        <dbReference type="EMBL" id="JAT97401.1"/>
    </source>
</evidence>
<protein>
    <submittedName>
        <fullName evidence="3">Putative cdk5 regulatory subunit-associated protein 2</fullName>
    </submittedName>
</protein>
<dbReference type="EMBL" id="GFAC01001787">
    <property type="protein sequence ID" value="JAT97401.1"/>
    <property type="molecule type" value="mRNA"/>
</dbReference>
<feature type="region of interest" description="Disordered" evidence="2">
    <location>
        <begin position="453"/>
        <end position="474"/>
    </location>
</feature>
<sequence>TSEGSNLQPGDVQSDVSEDQGAEDMSVVTCTTQASGSNGGRKEGDGPQSTRDPEEVPLDATEQIPADKEPSDGEELEVLLCLLEQRLSASAGPPTDEQNQQLWETLQSLVHTYRDHVRLLKQRIKELELRLEKGQRDYLQWRENLLDEHRHRIKAVEEDYERQHRLDLERASNARQQAESLLLQLADAQAEIKHLEAKMHSRIQQLKSEHLKELQALTEEMQVQLRTKKSLYEEAATLSSNLQQQKLADKAKHDAELSSLLQEKAELEARLKGQEALNEDLMSVLEKERGLNQELTSAMGQREKRIAVLEHEVYKLRSEEKHKDALLEVLSSKVSQDITQEAGTAGRHAALPQLVSQGTSPSASSHKTDSGVQGMSSSGRSHEEVSVCSVASQVSPQELSDLDQMLKNVTAKVNEKKDAVVQAKQLLRSTTNELHKLTKLAEERAEQLRRLQHRLQSSSTRASTPGGSEHKAGEDMHDVRTASYGFVPYPSGPSVKAVRKVCYKKLTPNPKESLSTLGNVSSIQNNWENSEGLPHFEFRSEEMSCASDNVFEPSCHREKYSAVKYASSKAAHSESQLLGSVPMAGGTVKSQYRVEDCFECEREPKEKSHTSETVLKPNAVDQDQTSDRTFSFGYKQMASVLDGPIKNTTPIRSSAEINDPRKQIRLSNGAMEEESPVQKTISRSPWERNQCCGKNAKSHTVQSTPSYDFPLLGKNKIWSYAPCDCSNPPTKPASDSQWPNTQTEEKKGARRSLTFPDEASLPAVPFTCCTGTNSDTSLGAPRELSFRTAPFSAPVNVTVHVQAYPGPKDFHR</sequence>
<feature type="coiled-coil region" evidence="1">
    <location>
        <begin position="110"/>
        <end position="284"/>
    </location>
</feature>
<dbReference type="AlphaFoldDB" id="A0A1E1XE51"/>
<evidence type="ECO:0000256" key="1">
    <source>
        <dbReference type="SAM" id="Coils"/>
    </source>
</evidence>
<evidence type="ECO:0000256" key="2">
    <source>
        <dbReference type="SAM" id="MobiDB-lite"/>
    </source>
</evidence>
<feature type="region of interest" description="Disordered" evidence="2">
    <location>
        <begin position="356"/>
        <end position="385"/>
    </location>
</feature>
<feature type="compositionally biased region" description="Polar residues" evidence="2">
    <location>
        <begin position="733"/>
        <end position="742"/>
    </location>
</feature>
<feature type="region of interest" description="Disordered" evidence="2">
    <location>
        <begin position="1"/>
        <end position="73"/>
    </location>
</feature>
<name>A0A1E1XE51_9ACAR</name>